<dbReference type="InterPro" id="IPR000847">
    <property type="entry name" value="LysR_HTH_N"/>
</dbReference>
<dbReference type="SUPFAM" id="SSF53850">
    <property type="entry name" value="Periplasmic binding protein-like II"/>
    <property type="match status" value="1"/>
</dbReference>
<evidence type="ECO:0000256" key="3">
    <source>
        <dbReference type="ARBA" id="ARBA00023125"/>
    </source>
</evidence>
<sequence length="305" mass="33199">MELREIEIFLVLAEELHFGRTADRLHVTPARVSQAVKKQERALGAELFKRTSRSVQLTSIGVQLKEGLSTGYQQIQESLAAAAAAGRTFTGELRVGYSAAWCGNLVVTAADTFRTRHPHSTIRFLNFQMDDPLTPLRDGNCDLQLTELPIDEPDIVNGPVLFTEPRALMVPAAQPFAERSTVSLEDLAEVPLIAVTNQPQYFLDLHYPHRTPSGRTIPRGPSATAWQDVLALVGAGKGVSPTSLRAARYYSRPDIVYVPFRDAPPVQYGLTWPASGNTPHVRAFVQAMLDAGGPLQPPGPAAGAK</sequence>
<protein>
    <submittedName>
        <fullName evidence="6">LysR family transcriptional regulator</fullName>
    </submittedName>
</protein>
<dbReference type="Gene3D" id="3.40.190.10">
    <property type="entry name" value="Periplasmic binding protein-like II"/>
    <property type="match status" value="2"/>
</dbReference>
<keyword evidence="4" id="KW-0804">Transcription</keyword>
<dbReference type="Pfam" id="PF03466">
    <property type="entry name" value="LysR_substrate"/>
    <property type="match status" value="1"/>
</dbReference>
<dbReference type="InterPro" id="IPR036388">
    <property type="entry name" value="WH-like_DNA-bd_sf"/>
</dbReference>
<dbReference type="PANTHER" id="PTHR30346:SF0">
    <property type="entry name" value="HCA OPERON TRANSCRIPTIONAL ACTIVATOR HCAR"/>
    <property type="match status" value="1"/>
</dbReference>
<dbReference type="PROSITE" id="PS50931">
    <property type="entry name" value="HTH_LYSR"/>
    <property type="match status" value="1"/>
</dbReference>
<accession>A0ABU6CFN1</accession>
<dbReference type="InterPro" id="IPR005119">
    <property type="entry name" value="LysR_subst-bd"/>
</dbReference>
<evidence type="ECO:0000256" key="2">
    <source>
        <dbReference type="ARBA" id="ARBA00023015"/>
    </source>
</evidence>
<evidence type="ECO:0000256" key="4">
    <source>
        <dbReference type="ARBA" id="ARBA00023163"/>
    </source>
</evidence>
<gene>
    <name evidence="6" type="ORF">OKJ48_23965</name>
</gene>
<keyword evidence="7" id="KW-1185">Reference proteome</keyword>
<dbReference type="Gene3D" id="1.10.10.10">
    <property type="entry name" value="Winged helix-like DNA-binding domain superfamily/Winged helix DNA-binding domain"/>
    <property type="match status" value="1"/>
</dbReference>
<proteinExistence type="inferred from homology"/>
<comment type="similarity">
    <text evidence="1">Belongs to the LysR transcriptional regulatory family.</text>
</comment>
<organism evidence="6 7">
    <name type="scientific">Streptomyces kunmingensis</name>
    <dbReference type="NCBI Taxonomy" id="68225"/>
    <lineage>
        <taxon>Bacteria</taxon>
        <taxon>Bacillati</taxon>
        <taxon>Actinomycetota</taxon>
        <taxon>Actinomycetes</taxon>
        <taxon>Kitasatosporales</taxon>
        <taxon>Streptomycetaceae</taxon>
        <taxon>Streptomyces</taxon>
    </lineage>
</organism>
<name>A0ABU6CFN1_9ACTN</name>
<dbReference type="RefSeq" id="WP_324770982.1">
    <property type="nucleotide sequence ID" value="NZ_BAAATS010000028.1"/>
</dbReference>
<evidence type="ECO:0000313" key="6">
    <source>
        <dbReference type="EMBL" id="MEB3963274.1"/>
    </source>
</evidence>
<keyword evidence="2" id="KW-0805">Transcription regulation</keyword>
<keyword evidence="3" id="KW-0238">DNA-binding</keyword>
<comment type="caution">
    <text evidence="6">The sequence shown here is derived from an EMBL/GenBank/DDBJ whole genome shotgun (WGS) entry which is preliminary data.</text>
</comment>
<dbReference type="SUPFAM" id="SSF46785">
    <property type="entry name" value="Winged helix' DNA-binding domain"/>
    <property type="match status" value="1"/>
</dbReference>
<feature type="domain" description="HTH lysR-type" evidence="5">
    <location>
        <begin position="1"/>
        <end position="58"/>
    </location>
</feature>
<dbReference type="CDD" id="cd08414">
    <property type="entry name" value="PBP2_LTTR_aromatics_like"/>
    <property type="match status" value="1"/>
</dbReference>
<dbReference type="Pfam" id="PF00126">
    <property type="entry name" value="HTH_1"/>
    <property type="match status" value="1"/>
</dbReference>
<evidence type="ECO:0000313" key="7">
    <source>
        <dbReference type="Proteomes" id="UP001352223"/>
    </source>
</evidence>
<dbReference type="EMBL" id="JAOZYB010000223">
    <property type="protein sequence ID" value="MEB3963274.1"/>
    <property type="molecule type" value="Genomic_DNA"/>
</dbReference>
<reference evidence="6 7" key="1">
    <citation type="submission" date="2022-10" db="EMBL/GenBank/DDBJ databases">
        <authorList>
            <person name="Xie J."/>
            <person name="Shen N."/>
        </authorList>
    </citation>
    <scope>NUCLEOTIDE SEQUENCE [LARGE SCALE GENOMIC DNA]</scope>
    <source>
        <strain evidence="6 7">DSM 41681</strain>
    </source>
</reference>
<dbReference type="InterPro" id="IPR036390">
    <property type="entry name" value="WH_DNA-bd_sf"/>
</dbReference>
<evidence type="ECO:0000256" key="1">
    <source>
        <dbReference type="ARBA" id="ARBA00009437"/>
    </source>
</evidence>
<evidence type="ECO:0000259" key="5">
    <source>
        <dbReference type="PROSITE" id="PS50931"/>
    </source>
</evidence>
<dbReference type="PANTHER" id="PTHR30346">
    <property type="entry name" value="TRANSCRIPTIONAL DUAL REGULATOR HCAR-RELATED"/>
    <property type="match status" value="1"/>
</dbReference>
<dbReference type="Proteomes" id="UP001352223">
    <property type="component" value="Unassembled WGS sequence"/>
</dbReference>